<sequence length="33" mass="3934">MFNISSTQIHRHHIELINIGINFVQTDEENNRL</sequence>
<dbReference type="AlphaFoldDB" id="A0A6C0C8M0"/>
<reference evidence="1" key="1">
    <citation type="journal article" date="2020" name="Nature">
        <title>Giant virus diversity and host interactions through global metagenomics.</title>
        <authorList>
            <person name="Schulz F."/>
            <person name="Roux S."/>
            <person name="Paez-Espino D."/>
            <person name="Jungbluth S."/>
            <person name="Walsh D.A."/>
            <person name="Denef V.J."/>
            <person name="McMahon K.D."/>
            <person name="Konstantinidis K.T."/>
            <person name="Eloe-Fadrosh E.A."/>
            <person name="Kyrpides N.C."/>
            <person name="Woyke T."/>
        </authorList>
    </citation>
    <scope>NUCLEOTIDE SEQUENCE</scope>
    <source>
        <strain evidence="1">GVMAG-M-3300020192-26</strain>
    </source>
</reference>
<protein>
    <submittedName>
        <fullName evidence="1">Uncharacterized protein</fullName>
    </submittedName>
</protein>
<dbReference type="EMBL" id="MN739358">
    <property type="protein sequence ID" value="QHT00707.1"/>
    <property type="molecule type" value="Genomic_DNA"/>
</dbReference>
<proteinExistence type="predicted"/>
<name>A0A6C0C8M0_9ZZZZ</name>
<evidence type="ECO:0000313" key="1">
    <source>
        <dbReference type="EMBL" id="QHT00707.1"/>
    </source>
</evidence>
<accession>A0A6C0C8M0</accession>
<organism evidence="1">
    <name type="scientific">viral metagenome</name>
    <dbReference type="NCBI Taxonomy" id="1070528"/>
    <lineage>
        <taxon>unclassified sequences</taxon>
        <taxon>metagenomes</taxon>
        <taxon>organismal metagenomes</taxon>
    </lineage>
</organism>